<dbReference type="InterPro" id="IPR038084">
    <property type="entry name" value="PduO/GlcC-like_sf"/>
</dbReference>
<dbReference type="InterPro" id="IPR005624">
    <property type="entry name" value="PduO/GlcC-like"/>
</dbReference>
<name>A0A1B1YS10_9GAMM</name>
<proteinExistence type="predicted"/>
<reference evidence="3" key="1">
    <citation type="submission" date="2016-03" db="EMBL/GenBank/DDBJ databases">
        <title>Complete genome sequence of Solimmundus cernigliae, representing a novel lineage of polycyclic aromatic hydrocarbon degraders within the Gammaproteobacteria.</title>
        <authorList>
            <person name="Singleton D.R."/>
            <person name="Dickey A.N."/>
            <person name="Scholl E.H."/>
            <person name="Wright F.A."/>
            <person name="Aitken M.D."/>
        </authorList>
    </citation>
    <scope>NUCLEOTIDE SEQUENCE [LARGE SCALE GENOMIC DNA]</scope>
    <source>
        <strain evidence="3">TR3.2</strain>
    </source>
</reference>
<dbReference type="OrthoDB" id="9815788at2"/>
<evidence type="ECO:0000313" key="2">
    <source>
        <dbReference type="EMBL" id="ANX03576.1"/>
    </source>
</evidence>
<dbReference type="STRING" id="1810504.PG2T_04785"/>
<evidence type="ECO:0000313" key="3">
    <source>
        <dbReference type="Proteomes" id="UP000092952"/>
    </source>
</evidence>
<protein>
    <recommendedName>
        <fullName evidence="4">GlcG protein</fullName>
    </recommendedName>
</protein>
<dbReference type="KEGG" id="gbi:PG2T_04785"/>
<dbReference type="RefSeq" id="WP_068803074.1">
    <property type="nucleotide sequence ID" value="NZ_CP014671.1"/>
</dbReference>
<dbReference type="PANTHER" id="PTHR34309">
    <property type="entry name" value="SLR1406 PROTEIN"/>
    <property type="match status" value="1"/>
</dbReference>
<sequence length="183" mass="19022">MRELTLEEVQTILTEGVVLARAKGFPSTVAVVDMGGNLRGVLRPEKGRIANPDIAIKKAWTAAALHRSTAQVRELMITPDRFGHGLQFTDERFCMVAGGFPIKDEAGDIIGGVGTSGGPVELDIECSLVGLRKLGFPTDFADPLAATATPGKAAKTAKAAKVAASAKAGKSTAPARGGAKRKK</sequence>
<dbReference type="Proteomes" id="UP000092952">
    <property type="component" value="Chromosome"/>
</dbReference>
<dbReference type="Gene3D" id="3.30.450.150">
    <property type="entry name" value="Haem-degrading domain"/>
    <property type="match status" value="1"/>
</dbReference>
<dbReference type="EMBL" id="CP014671">
    <property type="protein sequence ID" value="ANX03576.1"/>
    <property type="molecule type" value="Genomic_DNA"/>
</dbReference>
<dbReference type="InterPro" id="IPR052517">
    <property type="entry name" value="GlcG_carb_metab_protein"/>
</dbReference>
<evidence type="ECO:0008006" key="4">
    <source>
        <dbReference type="Google" id="ProtNLM"/>
    </source>
</evidence>
<keyword evidence="3" id="KW-1185">Reference proteome</keyword>
<dbReference type="PANTHER" id="PTHR34309:SF10">
    <property type="entry name" value="SLR1406 PROTEIN"/>
    <property type="match status" value="1"/>
</dbReference>
<accession>A0A1B1YS10</accession>
<evidence type="ECO:0000256" key="1">
    <source>
        <dbReference type="SAM" id="MobiDB-lite"/>
    </source>
</evidence>
<dbReference type="SUPFAM" id="SSF143744">
    <property type="entry name" value="GlcG-like"/>
    <property type="match status" value="1"/>
</dbReference>
<dbReference type="Pfam" id="PF03928">
    <property type="entry name" value="HbpS-like"/>
    <property type="match status" value="1"/>
</dbReference>
<gene>
    <name evidence="2" type="ORF">PG2T_04785</name>
</gene>
<dbReference type="InParanoid" id="A0A1B1YS10"/>
<organism evidence="2 3">
    <name type="scientific">Immundisolibacter cernigliae</name>
    <dbReference type="NCBI Taxonomy" id="1810504"/>
    <lineage>
        <taxon>Bacteria</taxon>
        <taxon>Pseudomonadati</taxon>
        <taxon>Pseudomonadota</taxon>
        <taxon>Gammaproteobacteria</taxon>
        <taxon>Immundisolibacterales</taxon>
        <taxon>Immundisolibacteraceae</taxon>
        <taxon>Immundisolibacter</taxon>
    </lineage>
</organism>
<feature type="compositionally biased region" description="Low complexity" evidence="1">
    <location>
        <begin position="164"/>
        <end position="175"/>
    </location>
</feature>
<dbReference type="AlphaFoldDB" id="A0A1B1YS10"/>
<feature type="region of interest" description="Disordered" evidence="1">
    <location>
        <begin position="164"/>
        <end position="183"/>
    </location>
</feature>